<evidence type="ECO:0000259" key="1">
    <source>
        <dbReference type="PROSITE" id="PS50943"/>
    </source>
</evidence>
<reference evidence="2 3" key="1">
    <citation type="submission" date="2018-06" db="EMBL/GenBank/DDBJ databases">
        <title>Extensive metabolic versatility and redundancy in microbially diverse, dynamic hydrothermal sediments.</title>
        <authorList>
            <person name="Dombrowski N."/>
            <person name="Teske A."/>
            <person name="Baker B.J."/>
        </authorList>
    </citation>
    <scope>NUCLEOTIDE SEQUENCE [LARGE SCALE GENOMIC DNA]</scope>
    <source>
        <strain evidence="2">B34_G17</strain>
    </source>
</reference>
<name>A0A497F054_9CREN</name>
<dbReference type="InterPro" id="IPR001387">
    <property type="entry name" value="Cro/C1-type_HTH"/>
</dbReference>
<proteinExistence type="predicted"/>
<dbReference type="SMART" id="SM00530">
    <property type="entry name" value="HTH_XRE"/>
    <property type="match status" value="1"/>
</dbReference>
<protein>
    <submittedName>
        <fullName evidence="2">TIGR00270 family protein</fullName>
    </submittedName>
</protein>
<dbReference type="EMBL" id="QMQX01000027">
    <property type="protein sequence ID" value="RLE52974.1"/>
    <property type="molecule type" value="Genomic_DNA"/>
</dbReference>
<dbReference type="PROSITE" id="PS50943">
    <property type="entry name" value="HTH_CROC1"/>
    <property type="match status" value="1"/>
</dbReference>
<dbReference type="Pfam" id="PF01381">
    <property type="entry name" value="HTH_3"/>
    <property type="match status" value="1"/>
</dbReference>
<dbReference type="GO" id="GO:0003677">
    <property type="term" value="F:DNA binding"/>
    <property type="evidence" value="ECO:0007669"/>
    <property type="project" value="InterPro"/>
</dbReference>
<dbReference type="AlphaFoldDB" id="A0A497F054"/>
<evidence type="ECO:0000313" key="3">
    <source>
        <dbReference type="Proteomes" id="UP000272051"/>
    </source>
</evidence>
<sequence>MNCEICGKPIIGTPRRIVIEKTTLTVCAECAKYGVPAPLKTTTRKVVLKRVTQPKPTSNLTQDVDLVEDFGKLIKNAREAVGFTREAFAKALGEKESVIRRIELEEMRPPVELAKKIEKMLKIKLLKPIQEEYPAPRFQKLSLTFGDVVVLRKREKSQ</sequence>
<dbReference type="SUPFAM" id="SSF47413">
    <property type="entry name" value="lambda repressor-like DNA-binding domains"/>
    <property type="match status" value="1"/>
</dbReference>
<evidence type="ECO:0000313" key="2">
    <source>
        <dbReference type="EMBL" id="RLE52974.1"/>
    </source>
</evidence>
<accession>A0A497F054</accession>
<dbReference type="Proteomes" id="UP000272051">
    <property type="component" value="Unassembled WGS sequence"/>
</dbReference>
<dbReference type="InterPro" id="IPR004451">
    <property type="entry name" value="MJ0586"/>
</dbReference>
<dbReference type="Gene3D" id="1.10.260.40">
    <property type="entry name" value="lambda repressor-like DNA-binding domains"/>
    <property type="match status" value="1"/>
</dbReference>
<dbReference type="InterPro" id="IPR010982">
    <property type="entry name" value="Lambda_DNA-bd_dom_sf"/>
</dbReference>
<feature type="domain" description="HTH cro/C1-type" evidence="1">
    <location>
        <begin position="74"/>
        <end position="133"/>
    </location>
</feature>
<organism evidence="2 3">
    <name type="scientific">Thermoproteota archaeon</name>
    <dbReference type="NCBI Taxonomy" id="2056631"/>
    <lineage>
        <taxon>Archaea</taxon>
        <taxon>Thermoproteota</taxon>
    </lineage>
</organism>
<dbReference type="CDD" id="cd00093">
    <property type="entry name" value="HTH_XRE"/>
    <property type="match status" value="1"/>
</dbReference>
<comment type="caution">
    <text evidence="2">The sequence shown here is derived from an EMBL/GenBank/DDBJ whole genome shotgun (WGS) entry which is preliminary data.</text>
</comment>
<gene>
    <name evidence="2" type="ORF">DRJ33_02315</name>
</gene>
<dbReference type="NCBIfam" id="TIGR00270">
    <property type="entry name" value="multiprotein bridging factor aMBF1"/>
    <property type="match status" value="1"/>
</dbReference>